<dbReference type="PANTHER" id="PTHR22993">
    <property type="entry name" value="FORMAMIDOPYRIMIDINE-DNA GLYCOSYLASE"/>
    <property type="match status" value="1"/>
</dbReference>
<proteinExistence type="inferred from homology"/>
<keyword evidence="6" id="KW-0234">DNA repair</keyword>
<protein>
    <recommendedName>
        <fullName evidence="10">Formamidopyrimidine-DNA glycosylase catalytic domain-containing protein</fullName>
    </recommendedName>
</protein>
<feature type="domain" description="Formamidopyrimidine-DNA glycosylase catalytic" evidence="10">
    <location>
        <begin position="2"/>
        <end position="106"/>
    </location>
</feature>
<dbReference type="PANTHER" id="PTHR22993:SF9">
    <property type="entry name" value="FORMAMIDOPYRIMIDINE-DNA GLYCOSYLASE"/>
    <property type="match status" value="1"/>
</dbReference>
<dbReference type="OrthoDB" id="9800855at2"/>
<dbReference type="GO" id="GO:0008270">
    <property type="term" value="F:zinc ion binding"/>
    <property type="evidence" value="ECO:0007669"/>
    <property type="project" value="InterPro"/>
</dbReference>
<dbReference type="GO" id="GO:0003684">
    <property type="term" value="F:damaged DNA binding"/>
    <property type="evidence" value="ECO:0007669"/>
    <property type="project" value="InterPro"/>
</dbReference>
<evidence type="ECO:0000256" key="6">
    <source>
        <dbReference type="ARBA" id="ARBA00023204"/>
    </source>
</evidence>
<keyword evidence="9" id="KW-0326">Glycosidase</keyword>
<keyword evidence="7" id="KW-0456">Lyase</keyword>
<dbReference type="PROSITE" id="PS51068">
    <property type="entry name" value="FPG_CAT"/>
    <property type="match status" value="1"/>
</dbReference>
<dbReference type="AlphaFoldDB" id="A0A1A9I0A4"/>
<evidence type="ECO:0000259" key="10">
    <source>
        <dbReference type="PROSITE" id="PS51068"/>
    </source>
</evidence>
<dbReference type="SUPFAM" id="SSF46946">
    <property type="entry name" value="S13-like H2TH domain"/>
    <property type="match status" value="1"/>
</dbReference>
<accession>A0A1A9I0A4</accession>
<keyword evidence="4" id="KW-0378">Hydrolase</keyword>
<dbReference type="SMART" id="SM01232">
    <property type="entry name" value="H2TH"/>
    <property type="match status" value="1"/>
</dbReference>
<evidence type="ECO:0000256" key="5">
    <source>
        <dbReference type="ARBA" id="ARBA00023125"/>
    </source>
</evidence>
<dbReference type="GO" id="GO:0034039">
    <property type="term" value="F:8-oxo-7,8-dihydroguanine DNA N-glycosylase activity"/>
    <property type="evidence" value="ECO:0007669"/>
    <property type="project" value="TreeGrafter"/>
</dbReference>
<organism evidence="11 12">
    <name type="scientific">Niabella ginsenosidivorans</name>
    <dbReference type="NCBI Taxonomy" id="1176587"/>
    <lineage>
        <taxon>Bacteria</taxon>
        <taxon>Pseudomonadati</taxon>
        <taxon>Bacteroidota</taxon>
        <taxon>Chitinophagia</taxon>
        <taxon>Chitinophagales</taxon>
        <taxon>Chitinophagaceae</taxon>
        <taxon>Niabella</taxon>
    </lineage>
</organism>
<dbReference type="Gene3D" id="1.10.8.50">
    <property type="match status" value="1"/>
</dbReference>
<evidence type="ECO:0000256" key="3">
    <source>
        <dbReference type="ARBA" id="ARBA00022763"/>
    </source>
</evidence>
<gene>
    <name evidence="11" type="ORF">A8C56_03415</name>
</gene>
<sequence>MPELPDLQAFSRNLTRSLKGKIVENITLTVDRRTNVSEKDLKAALSGKKLKQVERIGKQLCWDFGKNARLCMHLMLHGKLVLMKDNEDPPKNRIASLKFDDQTLYLTDFQKAAHLILNPPESGAVDALSAQITGNWLAGQLKGSRAKIKAVLMDQHMIAGIGNAYADEILWEAGIAPQSIAGKIPPAAVNKLAKSIGKVLRDAEKQILKSTPDIIAGEIRDFLKIHNAKKDKSPGGSKILNTTLGGRTTYYTEEQILYK</sequence>
<dbReference type="InterPro" id="IPR012319">
    <property type="entry name" value="FPG_cat"/>
</dbReference>
<dbReference type="InterPro" id="IPR010979">
    <property type="entry name" value="Ribosomal_uS13-like_H2TH"/>
</dbReference>
<dbReference type="SUPFAM" id="SSF81624">
    <property type="entry name" value="N-terminal domain of MutM-like DNA repair proteins"/>
    <property type="match status" value="1"/>
</dbReference>
<dbReference type="GO" id="GO:0006284">
    <property type="term" value="P:base-excision repair"/>
    <property type="evidence" value="ECO:0007669"/>
    <property type="project" value="InterPro"/>
</dbReference>
<dbReference type="STRING" id="1176587.A8C56_03415"/>
<comment type="catalytic activity">
    <reaction evidence="1">
        <text>Hydrolysis of DNA containing ring-opened 7-methylguanine residues, releasing 2,6-diamino-4-hydroxy-5-(N-methyl)formamidopyrimidine.</text>
        <dbReference type="EC" id="3.2.2.23"/>
    </reaction>
</comment>
<keyword evidence="5" id="KW-0238">DNA-binding</keyword>
<dbReference type="InterPro" id="IPR035937">
    <property type="entry name" value="FPG_N"/>
</dbReference>
<keyword evidence="8" id="KW-0511">Multifunctional enzyme</keyword>
<evidence type="ECO:0000313" key="11">
    <source>
        <dbReference type="EMBL" id="ANH80161.1"/>
    </source>
</evidence>
<dbReference type="Proteomes" id="UP000077667">
    <property type="component" value="Chromosome"/>
</dbReference>
<evidence type="ECO:0000256" key="2">
    <source>
        <dbReference type="ARBA" id="ARBA00009409"/>
    </source>
</evidence>
<reference evidence="11 12" key="1">
    <citation type="submission" date="2016-05" db="EMBL/GenBank/DDBJ databases">
        <title>Niabella ginsenosidivorans BS26 whole genome sequencing.</title>
        <authorList>
            <person name="Im W.T."/>
            <person name="Siddiqi M.Z."/>
        </authorList>
    </citation>
    <scope>NUCLEOTIDE SEQUENCE [LARGE SCALE GENOMIC DNA]</scope>
    <source>
        <strain evidence="11 12">BS26</strain>
    </source>
</reference>
<evidence type="ECO:0000256" key="4">
    <source>
        <dbReference type="ARBA" id="ARBA00022801"/>
    </source>
</evidence>
<dbReference type="InterPro" id="IPR015886">
    <property type="entry name" value="H2TH_FPG"/>
</dbReference>
<evidence type="ECO:0000256" key="8">
    <source>
        <dbReference type="ARBA" id="ARBA00023268"/>
    </source>
</evidence>
<keyword evidence="12" id="KW-1185">Reference proteome</keyword>
<dbReference type="Gene3D" id="3.20.190.10">
    <property type="entry name" value="MutM-like, N-terminal"/>
    <property type="match status" value="1"/>
</dbReference>
<keyword evidence="3" id="KW-0227">DNA damage</keyword>
<evidence type="ECO:0000256" key="9">
    <source>
        <dbReference type="ARBA" id="ARBA00023295"/>
    </source>
</evidence>
<dbReference type="SMART" id="SM00898">
    <property type="entry name" value="Fapy_DNA_glyco"/>
    <property type="match status" value="1"/>
</dbReference>
<dbReference type="Pfam" id="PF06831">
    <property type="entry name" value="H2TH"/>
    <property type="match status" value="1"/>
</dbReference>
<dbReference type="KEGG" id="nia:A8C56_03415"/>
<evidence type="ECO:0000256" key="1">
    <source>
        <dbReference type="ARBA" id="ARBA00001668"/>
    </source>
</evidence>
<dbReference type="EMBL" id="CP015772">
    <property type="protein sequence ID" value="ANH80161.1"/>
    <property type="molecule type" value="Genomic_DNA"/>
</dbReference>
<name>A0A1A9I0A4_9BACT</name>
<dbReference type="GO" id="GO:0003906">
    <property type="term" value="F:DNA-(apurinic or apyrimidinic site) endonuclease activity"/>
    <property type="evidence" value="ECO:0007669"/>
    <property type="project" value="InterPro"/>
</dbReference>
<evidence type="ECO:0000256" key="7">
    <source>
        <dbReference type="ARBA" id="ARBA00023239"/>
    </source>
</evidence>
<evidence type="ECO:0000313" key="12">
    <source>
        <dbReference type="Proteomes" id="UP000077667"/>
    </source>
</evidence>
<dbReference type="Pfam" id="PF01149">
    <property type="entry name" value="Fapy_DNA_glyco"/>
    <property type="match status" value="1"/>
</dbReference>
<dbReference type="GO" id="GO:0016829">
    <property type="term" value="F:lyase activity"/>
    <property type="evidence" value="ECO:0007669"/>
    <property type="project" value="UniProtKB-KW"/>
</dbReference>
<dbReference type="RefSeq" id="WP_067752078.1">
    <property type="nucleotide sequence ID" value="NZ_CP015772.1"/>
</dbReference>
<comment type="similarity">
    <text evidence="2">Belongs to the FPG family.</text>
</comment>